<dbReference type="InterPro" id="IPR003535">
    <property type="entry name" value="Intimin/invasin_bac"/>
</dbReference>
<dbReference type="GO" id="GO:0009279">
    <property type="term" value="C:cell outer membrane"/>
    <property type="evidence" value="ECO:0007669"/>
    <property type="project" value="TreeGrafter"/>
</dbReference>
<dbReference type="PRINTS" id="PR01369">
    <property type="entry name" value="INTIMIN"/>
</dbReference>
<evidence type="ECO:0000313" key="4">
    <source>
        <dbReference type="Proteomes" id="UP000229055"/>
    </source>
</evidence>
<dbReference type="Pfam" id="PF11924">
    <property type="entry name" value="IAT_beta"/>
    <property type="match status" value="1"/>
</dbReference>
<dbReference type="InterPro" id="IPR024519">
    <property type="entry name" value="IAT_beta"/>
</dbReference>
<dbReference type="PANTHER" id="PTHR39576">
    <property type="entry name" value="ATTACHING AND EFFACING PROTEIN HOMOLOG-RELATED-RELATED"/>
    <property type="match status" value="1"/>
</dbReference>
<feature type="domain" description="Inverse autotransporter beta-domain" evidence="2">
    <location>
        <begin position="2"/>
        <end position="96"/>
    </location>
</feature>
<dbReference type="EMBL" id="CP017613">
    <property type="protein sequence ID" value="ATW33938.1"/>
    <property type="molecule type" value="Genomic_DNA"/>
</dbReference>
<dbReference type="Gene3D" id="2.40.160.160">
    <property type="entry name" value="Inverse autotransporter, beta-domain"/>
    <property type="match status" value="1"/>
</dbReference>
<accession>A0A2D3TDT7</accession>
<name>A0A2D3TDT7_9ENTR</name>
<dbReference type="GO" id="GO:0007155">
    <property type="term" value="P:cell adhesion"/>
    <property type="evidence" value="ECO:0007669"/>
    <property type="project" value="InterPro"/>
</dbReference>
<evidence type="ECO:0000256" key="1">
    <source>
        <dbReference type="ARBA" id="ARBA00010116"/>
    </source>
</evidence>
<evidence type="ECO:0000259" key="2">
    <source>
        <dbReference type="Pfam" id="PF11924"/>
    </source>
</evidence>
<reference evidence="4" key="1">
    <citation type="submission" date="2016-10" db="EMBL/GenBank/DDBJ databases">
        <authorList>
            <person name="Chevignon G."/>
        </authorList>
    </citation>
    <scope>NUCLEOTIDE SEQUENCE [LARGE SCALE GENOMIC DNA]</scope>
    <source>
        <strain evidence="4">ZA17</strain>
    </source>
</reference>
<protein>
    <recommendedName>
        <fullName evidence="2">Inverse autotransporter beta-domain domain-containing protein</fullName>
    </recommendedName>
</protein>
<dbReference type="PANTHER" id="PTHR39576:SF2">
    <property type="entry name" value="ATTACHING AND EFFACING PROTEIN HOMOLOG-RELATED"/>
    <property type="match status" value="1"/>
</dbReference>
<sequence>MDYDASRNHTRGGFGLEYSRDYLKLSTNSYFSLSGWKNSPDKEDYEERPASGWDIRAEGYLSAWPNLDGKLTYKQYYGDQVALFGVDKLEKHSRALLSG</sequence>
<organism evidence="3 4">
    <name type="scientific">Candidatus Williamhamiltonella defendens</name>
    <dbReference type="NCBI Taxonomy" id="138072"/>
    <lineage>
        <taxon>Bacteria</taxon>
        <taxon>Pseudomonadati</taxon>
        <taxon>Pseudomonadota</taxon>
        <taxon>Gammaproteobacteria</taxon>
        <taxon>Enterobacterales</taxon>
        <taxon>Enterobacteriaceae</taxon>
        <taxon>aphid secondary symbionts</taxon>
        <taxon>Candidatus Williamhamiltonella</taxon>
    </lineage>
</organism>
<dbReference type="InterPro" id="IPR051715">
    <property type="entry name" value="Intimin-Invasin_domain"/>
</dbReference>
<comment type="similarity">
    <text evidence="1">Belongs to the intimin/invasin family.</text>
</comment>
<evidence type="ECO:0000313" key="3">
    <source>
        <dbReference type="EMBL" id="ATW33938.1"/>
    </source>
</evidence>
<dbReference type="Proteomes" id="UP000229055">
    <property type="component" value="Chromosome"/>
</dbReference>
<gene>
    <name evidence="3" type="ORF">BJP43_06315</name>
</gene>
<reference evidence="4" key="2">
    <citation type="submission" date="2017-11" db="EMBL/GenBank/DDBJ databases">
        <title>PacBio sequencing of new strain of the secondary endosymbiont Candidatus Hamiltonella defensa.</title>
        <authorList>
            <person name="Strand M.R."/>
            <person name="Oliver K."/>
        </authorList>
    </citation>
    <scope>NUCLEOTIDE SEQUENCE [LARGE SCALE GENOMIC DNA]</scope>
    <source>
        <strain evidence="4">ZA17</strain>
    </source>
</reference>
<dbReference type="AlphaFoldDB" id="A0A2D3TDT7"/>
<proteinExistence type="inferred from homology"/>
<dbReference type="InterPro" id="IPR038177">
    <property type="entry name" value="IAT_beta_sf"/>
</dbReference>